<comment type="pathway">
    <text evidence="1 8">Cofactor biosynthesis; (R)-pantothenate biosynthesis; (R)-pantothenate from (R)-pantoate and beta-alanine: step 1/1.</text>
</comment>
<reference evidence="9 10" key="2">
    <citation type="submission" date="2019-05" db="EMBL/GenBank/DDBJ databases">
        <title>Genome evolution of the obligate endosymbiont Buchnera aphidicola.</title>
        <authorList>
            <person name="Moran N.A."/>
        </authorList>
    </citation>
    <scope>NUCLEOTIDE SEQUENCE [LARGE SCALE GENOMIC DNA]</scope>
    <source>
        <strain evidence="9 10">Hta</strain>
    </source>
</reference>
<comment type="subcellular location">
    <subcellularLocation>
        <location evidence="8">Cytoplasm</location>
    </subcellularLocation>
</comment>
<dbReference type="SUPFAM" id="SSF52374">
    <property type="entry name" value="Nucleotidylyl transferase"/>
    <property type="match status" value="1"/>
</dbReference>
<dbReference type="InterPro" id="IPR003721">
    <property type="entry name" value="Pantoate_ligase"/>
</dbReference>
<dbReference type="GO" id="GO:0004592">
    <property type="term" value="F:pantoate-beta-alanine ligase activity"/>
    <property type="evidence" value="ECO:0007669"/>
    <property type="project" value="UniProtKB-UniRule"/>
</dbReference>
<feature type="binding site" evidence="8">
    <location>
        <position position="178"/>
    </location>
    <ligand>
        <name>ATP</name>
        <dbReference type="ChEBI" id="CHEBI:30616"/>
    </ligand>
</feature>
<evidence type="ECO:0000256" key="7">
    <source>
        <dbReference type="ARBA" id="ARBA00048258"/>
    </source>
</evidence>
<dbReference type="FunFam" id="3.40.50.620:FF:000013">
    <property type="entry name" value="Pantothenate synthetase"/>
    <property type="match status" value="1"/>
</dbReference>
<keyword evidence="4 8" id="KW-0566">Pantothenate biosynthesis</keyword>
<dbReference type="InterPro" id="IPR014729">
    <property type="entry name" value="Rossmann-like_a/b/a_fold"/>
</dbReference>
<evidence type="ECO:0000313" key="10">
    <source>
        <dbReference type="Proteomes" id="UP000298773"/>
    </source>
</evidence>
<dbReference type="CDD" id="cd00560">
    <property type="entry name" value="PanC"/>
    <property type="match status" value="1"/>
</dbReference>
<keyword evidence="3 8" id="KW-0436">Ligase</keyword>
<comment type="catalytic activity">
    <reaction evidence="7 8">
        <text>(R)-pantoate + beta-alanine + ATP = (R)-pantothenate + AMP + diphosphate + H(+)</text>
        <dbReference type="Rhea" id="RHEA:10912"/>
        <dbReference type="ChEBI" id="CHEBI:15378"/>
        <dbReference type="ChEBI" id="CHEBI:15980"/>
        <dbReference type="ChEBI" id="CHEBI:29032"/>
        <dbReference type="ChEBI" id="CHEBI:30616"/>
        <dbReference type="ChEBI" id="CHEBI:33019"/>
        <dbReference type="ChEBI" id="CHEBI:57966"/>
        <dbReference type="ChEBI" id="CHEBI:456215"/>
        <dbReference type="EC" id="6.3.2.1"/>
    </reaction>
</comment>
<dbReference type="Gene3D" id="3.30.1300.10">
    <property type="entry name" value="Pantoate-beta-alanine ligase, C-terminal domain"/>
    <property type="match status" value="1"/>
</dbReference>
<dbReference type="Proteomes" id="UP000298773">
    <property type="component" value="Chromosome"/>
</dbReference>
<evidence type="ECO:0000256" key="8">
    <source>
        <dbReference type="HAMAP-Rule" id="MF_00158"/>
    </source>
</evidence>
<evidence type="ECO:0000313" key="9">
    <source>
        <dbReference type="EMBL" id="QCI21510.1"/>
    </source>
</evidence>
<dbReference type="GO" id="GO:0005524">
    <property type="term" value="F:ATP binding"/>
    <property type="evidence" value="ECO:0007669"/>
    <property type="project" value="UniProtKB-KW"/>
</dbReference>
<protein>
    <recommendedName>
        <fullName evidence="8">Pantothenate synthetase</fullName>
        <shortName evidence="8">PS</shortName>
        <ecNumber evidence="8">6.3.2.1</ecNumber>
    </recommendedName>
    <alternativeName>
        <fullName evidence="8">Pantoate--beta-alanine ligase</fullName>
    </alternativeName>
    <alternativeName>
        <fullName evidence="8">Pantoate-activating enzyme</fullName>
    </alternativeName>
</protein>
<name>A0A4D6Y6D8_9GAMM</name>
<evidence type="ECO:0000256" key="6">
    <source>
        <dbReference type="ARBA" id="ARBA00022840"/>
    </source>
</evidence>
<sequence length="285" mass="33150">MYLIKKINILHKKIKLLKIQKHTIGLVPTMGNLHDGHMKLIALSKKHATITVVTIFVNPMQFNNPLDLKKYPKTFEQDFNILKNLGVHILFFPNLIEMYPNNMKNHTFIDVPKFSKIIEGKSRPGHFKGVATIVSKLFNIIQPNYAFFGEKDYQQLLIVKTLVKELNYMIKIISLPTVRLKNGLALSSRNNRLTDQEKKIAPNLYYIIQKTSEKIKKIGLHDKENIVYIAKQFLIKQGFFIDIFDIFDYKTLRIASKKNKKIIILASVWLGLTRLIDNKILFLKD</sequence>
<comment type="similarity">
    <text evidence="2 8">Belongs to the pantothenate synthetase family.</text>
</comment>
<reference evidence="9 10" key="1">
    <citation type="submission" date="2018-12" db="EMBL/GenBank/DDBJ databases">
        <authorList>
            <person name="Chong R.A."/>
        </authorList>
    </citation>
    <scope>NUCLEOTIDE SEQUENCE [LARGE SCALE GENOMIC DNA]</scope>
    <source>
        <strain evidence="9 10">Hta</strain>
    </source>
</reference>
<comment type="subunit">
    <text evidence="8">Homodimer.</text>
</comment>
<dbReference type="InterPro" id="IPR042176">
    <property type="entry name" value="Pantoate_ligase_C"/>
</dbReference>
<proteinExistence type="inferred from homology"/>
<dbReference type="GO" id="GO:0015940">
    <property type="term" value="P:pantothenate biosynthetic process"/>
    <property type="evidence" value="ECO:0007669"/>
    <property type="project" value="UniProtKB-UniRule"/>
</dbReference>
<evidence type="ECO:0000256" key="1">
    <source>
        <dbReference type="ARBA" id="ARBA00004990"/>
    </source>
</evidence>
<dbReference type="RefSeq" id="WP_158356480.1">
    <property type="nucleotide sequence ID" value="NZ_CP034873.1"/>
</dbReference>
<feature type="active site" description="Proton donor" evidence="8">
    <location>
        <position position="37"/>
    </location>
</feature>
<keyword evidence="8" id="KW-0963">Cytoplasm</keyword>
<gene>
    <name evidence="8" type="primary">panC</name>
    <name evidence="9" type="ORF">D9V69_00975</name>
</gene>
<dbReference type="AlphaFoldDB" id="A0A4D6Y6D8"/>
<organism evidence="9 10">
    <name type="scientific">Buchnera aphidicola</name>
    <name type="common">Hyadaphis tataricae</name>
    <dbReference type="NCBI Taxonomy" id="1241859"/>
    <lineage>
        <taxon>Bacteria</taxon>
        <taxon>Pseudomonadati</taxon>
        <taxon>Pseudomonadota</taxon>
        <taxon>Gammaproteobacteria</taxon>
        <taxon>Enterobacterales</taxon>
        <taxon>Erwiniaceae</taxon>
        <taxon>Buchnera</taxon>
    </lineage>
</organism>
<evidence type="ECO:0000256" key="3">
    <source>
        <dbReference type="ARBA" id="ARBA00022598"/>
    </source>
</evidence>
<dbReference type="PANTHER" id="PTHR21299">
    <property type="entry name" value="CYTIDYLATE KINASE/PANTOATE-BETA-ALANINE LIGASE"/>
    <property type="match status" value="1"/>
</dbReference>
<dbReference type="EMBL" id="CP034873">
    <property type="protein sequence ID" value="QCI21510.1"/>
    <property type="molecule type" value="Genomic_DNA"/>
</dbReference>
<dbReference type="NCBIfam" id="TIGR00018">
    <property type="entry name" value="panC"/>
    <property type="match status" value="1"/>
</dbReference>
<dbReference type="PANTHER" id="PTHR21299:SF1">
    <property type="entry name" value="PANTOATE--BETA-ALANINE LIGASE"/>
    <property type="match status" value="1"/>
</dbReference>
<dbReference type="GO" id="GO:0005829">
    <property type="term" value="C:cytosol"/>
    <property type="evidence" value="ECO:0007669"/>
    <property type="project" value="TreeGrafter"/>
</dbReference>
<feature type="binding site" evidence="8">
    <location>
        <begin position="186"/>
        <end position="189"/>
    </location>
    <ligand>
        <name>ATP</name>
        <dbReference type="ChEBI" id="CHEBI:30616"/>
    </ligand>
</feature>
<comment type="function">
    <text evidence="8">Catalyzes the condensation of pantoate with beta-alanine in an ATP-dependent reaction via a pantoyl-adenylate intermediate.</text>
</comment>
<dbReference type="Pfam" id="PF02569">
    <property type="entry name" value="Pantoate_ligase"/>
    <property type="match status" value="1"/>
</dbReference>
<evidence type="ECO:0000256" key="2">
    <source>
        <dbReference type="ARBA" id="ARBA00009256"/>
    </source>
</evidence>
<dbReference type="EC" id="6.3.2.1" evidence="8"/>
<comment type="miscellaneous">
    <text evidence="8">The reaction proceeds by a bi uni uni bi ping pong mechanism.</text>
</comment>
<keyword evidence="6 8" id="KW-0067">ATP-binding</keyword>
<dbReference type="OrthoDB" id="9773087at2"/>
<feature type="binding site" evidence="8">
    <location>
        <position position="61"/>
    </location>
    <ligand>
        <name>(R)-pantoate</name>
        <dbReference type="ChEBI" id="CHEBI:15980"/>
    </ligand>
</feature>
<dbReference type="Gene3D" id="3.40.50.620">
    <property type="entry name" value="HUPs"/>
    <property type="match status" value="1"/>
</dbReference>
<evidence type="ECO:0000256" key="4">
    <source>
        <dbReference type="ARBA" id="ARBA00022655"/>
    </source>
</evidence>
<feature type="binding site" evidence="8">
    <location>
        <begin position="149"/>
        <end position="152"/>
    </location>
    <ligand>
        <name>ATP</name>
        <dbReference type="ChEBI" id="CHEBI:30616"/>
    </ligand>
</feature>
<dbReference type="UniPathway" id="UPA00028">
    <property type="reaction ID" value="UER00005"/>
</dbReference>
<feature type="binding site" evidence="8">
    <location>
        <position position="61"/>
    </location>
    <ligand>
        <name>beta-alanine</name>
        <dbReference type="ChEBI" id="CHEBI:57966"/>
    </ligand>
</feature>
<evidence type="ECO:0000256" key="5">
    <source>
        <dbReference type="ARBA" id="ARBA00022741"/>
    </source>
</evidence>
<accession>A0A4D6Y6D8</accession>
<feature type="binding site" evidence="8">
    <location>
        <begin position="30"/>
        <end position="37"/>
    </location>
    <ligand>
        <name>ATP</name>
        <dbReference type="ChEBI" id="CHEBI:30616"/>
    </ligand>
</feature>
<dbReference type="HAMAP" id="MF_00158">
    <property type="entry name" value="PanC"/>
    <property type="match status" value="1"/>
</dbReference>
<keyword evidence="5 8" id="KW-0547">Nucleotide-binding</keyword>
<feature type="binding site" evidence="8">
    <location>
        <position position="155"/>
    </location>
    <ligand>
        <name>(R)-pantoate</name>
        <dbReference type="ChEBI" id="CHEBI:15980"/>
    </ligand>
</feature>